<gene>
    <name evidence="1" type="ORF">KNN_04951</name>
</gene>
<sequence length="141" mass="15912">MANTRDTLTPFHIALVQRLKQHGVEASFDYNEDEEADENEEGGISFPFVTFEIPTIGDNATKTTFGDKPLVVFYIVDAQPTNGRLYDIRAKIIQALEEDLILSNNLTCSNQKTDDSGVIRDPESGFRTVRLTYQFYIEGVK</sequence>
<dbReference type="Proteomes" id="UP000055316">
    <property type="component" value="Chromosome"/>
</dbReference>
<dbReference type="Gene3D" id="3.30.2000.30">
    <property type="match status" value="1"/>
</dbReference>
<dbReference type="RefSeq" id="WP_042597352.1">
    <property type="nucleotide sequence ID" value="NZ_AP014864.1"/>
</dbReference>
<proteinExistence type="predicted"/>
<organism evidence="1 2">
    <name type="scientific">Bacillus thuringiensis subsp. tolworthi</name>
    <dbReference type="NCBI Taxonomy" id="1442"/>
    <lineage>
        <taxon>Bacteria</taxon>
        <taxon>Bacillati</taxon>
        <taxon>Bacillota</taxon>
        <taxon>Bacilli</taxon>
        <taxon>Bacillales</taxon>
        <taxon>Bacillaceae</taxon>
        <taxon>Bacillus</taxon>
        <taxon>Bacillus cereus group</taxon>
    </lineage>
</organism>
<evidence type="ECO:0000313" key="1">
    <source>
        <dbReference type="EMBL" id="BAR85794.1"/>
    </source>
</evidence>
<name>A0A9W3ZY66_BACTO</name>
<protein>
    <submittedName>
        <fullName evidence="1">Uncharacterized protein</fullName>
    </submittedName>
</protein>
<dbReference type="InterPro" id="IPR053745">
    <property type="entry name" value="Viral_Tail_Comp_sf"/>
</dbReference>
<dbReference type="EMBL" id="AP014864">
    <property type="protein sequence ID" value="BAR85794.1"/>
    <property type="molecule type" value="Genomic_DNA"/>
</dbReference>
<dbReference type="AlphaFoldDB" id="A0A9W3ZY66"/>
<evidence type="ECO:0000313" key="2">
    <source>
        <dbReference type="Proteomes" id="UP000055316"/>
    </source>
</evidence>
<reference evidence="1 2" key="1">
    <citation type="submission" date="2015-05" db="EMBL/GenBank/DDBJ databases">
        <title>Whole genome sequence of Bacillus thuringiensis serovar tolworthi Pasteur Institute Standard strain.</title>
        <authorList>
            <person name="Kanda K."/>
            <person name="Nakashima K."/>
            <person name="Nagano Y."/>
        </authorList>
    </citation>
    <scope>NUCLEOTIDE SEQUENCE [LARGE SCALE GENOMIC DNA]</scope>
    <source>
        <strain evidence="1 2">Pasteur Institute Standard strain</strain>
    </source>
</reference>
<accession>A0A9W3ZY66</accession>